<reference evidence="2 3" key="1">
    <citation type="journal article" date="2005" name="Nature">
        <title>The genome of the social amoeba Dictyostelium discoideum.</title>
        <authorList>
            <consortium name="The Dictyostelium discoideum Sequencing Consortium"/>
            <person name="Eichinger L."/>
            <person name="Pachebat J.A."/>
            <person name="Glockner G."/>
            <person name="Rajandream M.A."/>
            <person name="Sucgang R."/>
            <person name="Berriman M."/>
            <person name="Song J."/>
            <person name="Olsen R."/>
            <person name="Szafranski K."/>
            <person name="Xu Q."/>
            <person name="Tunggal B."/>
            <person name="Kummerfeld S."/>
            <person name="Madera M."/>
            <person name="Konfortov B.A."/>
            <person name="Rivero F."/>
            <person name="Bankier A.T."/>
            <person name="Lehmann R."/>
            <person name="Hamlin N."/>
            <person name="Davies R."/>
            <person name="Gaudet P."/>
            <person name="Fey P."/>
            <person name="Pilcher K."/>
            <person name="Chen G."/>
            <person name="Saunders D."/>
            <person name="Sodergren E."/>
            <person name="Davis P."/>
            <person name="Kerhornou A."/>
            <person name="Nie X."/>
            <person name="Hall N."/>
            <person name="Anjard C."/>
            <person name="Hemphill L."/>
            <person name="Bason N."/>
            <person name="Farbrother P."/>
            <person name="Desany B."/>
            <person name="Just E."/>
            <person name="Morio T."/>
            <person name="Rost R."/>
            <person name="Churcher C."/>
            <person name="Cooper J."/>
            <person name="Haydock S."/>
            <person name="van Driessche N."/>
            <person name="Cronin A."/>
            <person name="Goodhead I."/>
            <person name="Muzny D."/>
            <person name="Mourier T."/>
            <person name="Pain A."/>
            <person name="Lu M."/>
            <person name="Harper D."/>
            <person name="Lindsay R."/>
            <person name="Hauser H."/>
            <person name="James K."/>
            <person name="Quiles M."/>
            <person name="Madan Babu M."/>
            <person name="Saito T."/>
            <person name="Buchrieser C."/>
            <person name="Wardroper A."/>
            <person name="Felder M."/>
            <person name="Thangavelu M."/>
            <person name="Johnson D."/>
            <person name="Knights A."/>
            <person name="Loulseged H."/>
            <person name="Mungall K."/>
            <person name="Oliver K."/>
            <person name="Price C."/>
            <person name="Quail M.A."/>
            <person name="Urushihara H."/>
            <person name="Hernandez J."/>
            <person name="Rabbinowitsch E."/>
            <person name="Steffen D."/>
            <person name="Sanders M."/>
            <person name="Ma J."/>
            <person name="Kohara Y."/>
            <person name="Sharp S."/>
            <person name="Simmonds M."/>
            <person name="Spiegler S."/>
            <person name="Tivey A."/>
            <person name="Sugano S."/>
            <person name="White B."/>
            <person name="Walker D."/>
            <person name="Woodward J."/>
            <person name="Winckler T."/>
            <person name="Tanaka Y."/>
            <person name="Shaulsky G."/>
            <person name="Schleicher M."/>
            <person name="Weinstock G."/>
            <person name="Rosenthal A."/>
            <person name="Cox E.C."/>
            <person name="Chisholm R.L."/>
            <person name="Gibbs R."/>
            <person name="Loomis W.F."/>
            <person name="Platzer M."/>
            <person name="Kay R.R."/>
            <person name="Williams J."/>
            <person name="Dear P.H."/>
            <person name="Noegel A.A."/>
            <person name="Barrell B."/>
            <person name="Kuspa A."/>
        </authorList>
    </citation>
    <scope>NUCLEOTIDE SEQUENCE [LARGE SCALE GENOMIC DNA]</scope>
    <source>
        <strain evidence="2 3">AX4</strain>
    </source>
</reference>
<sequence length="137" mass="16153">MIEETNNINNINNNNIENNIFKNFNFKNVKTEINVGDIVCNEKNNDQTQRIIFDIPFTNTPKLAIYFKSISQSTISNVKYLSCNVSNIGFDFKFNYLNDKINSNEFCIEYIAIYHQKKSYQNGDEKFFIKNRFVSKM</sequence>
<dbReference type="InParanoid" id="Q54NK6"/>
<dbReference type="dictyBase" id="DDB_G0285181"/>
<dbReference type="GeneID" id="8624981"/>
<feature type="domain" description="H-type lectin" evidence="1">
    <location>
        <begin position="48"/>
        <end position="113"/>
    </location>
</feature>
<evidence type="ECO:0000259" key="1">
    <source>
        <dbReference type="Pfam" id="PF09458"/>
    </source>
</evidence>
<gene>
    <name evidence="2" type="ORF">DDB_G0285181</name>
</gene>
<dbReference type="EMBL" id="AAFI02000075">
    <property type="protein sequence ID" value="EAL64847.1"/>
    <property type="molecule type" value="Genomic_DNA"/>
</dbReference>
<name>Q54NK6_DICDI</name>
<organism evidence="2 3">
    <name type="scientific">Dictyostelium discoideum</name>
    <name type="common">Social amoeba</name>
    <dbReference type="NCBI Taxonomy" id="44689"/>
    <lineage>
        <taxon>Eukaryota</taxon>
        <taxon>Amoebozoa</taxon>
        <taxon>Evosea</taxon>
        <taxon>Eumycetozoa</taxon>
        <taxon>Dictyostelia</taxon>
        <taxon>Dictyosteliales</taxon>
        <taxon>Dictyosteliaceae</taxon>
        <taxon>Dictyostelium</taxon>
    </lineage>
</organism>
<dbReference type="AlphaFoldDB" id="Q54NK6"/>
<dbReference type="InterPro" id="IPR037221">
    <property type="entry name" value="H-type_lectin_dom_sf"/>
</dbReference>
<keyword evidence="3" id="KW-1185">Reference proteome</keyword>
<dbReference type="KEGG" id="ddi:DDB_G0285181"/>
<dbReference type="InterPro" id="IPR019019">
    <property type="entry name" value="H-type_lectin_domain"/>
</dbReference>
<comment type="caution">
    <text evidence="2">The sequence shown here is derived from an EMBL/GenBank/DDBJ whole genome shotgun (WGS) entry which is preliminary data.</text>
</comment>
<dbReference type="SUPFAM" id="SSF141086">
    <property type="entry name" value="Agglutinin HPA-like"/>
    <property type="match status" value="1"/>
</dbReference>
<accession>Q54NK6</accession>
<dbReference type="VEuPathDB" id="AmoebaDB:DDB_G0285181"/>
<evidence type="ECO:0000313" key="3">
    <source>
        <dbReference type="Proteomes" id="UP000002195"/>
    </source>
</evidence>
<dbReference type="RefSeq" id="XP_638356.1">
    <property type="nucleotide sequence ID" value="XM_633264.1"/>
</dbReference>
<dbReference type="Gene3D" id="2.60.40.2080">
    <property type="match status" value="1"/>
</dbReference>
<dbReference type="GO" id="GO:0030246">
    <property type="term" value="F:carbohydrate binding"/>
    <property type="evidence" value="ECO:0007669"/>
    <property type="project" value="InterPro"/>
</dbReference>
<protein>
    <recommendedName>
        <fullName evidence="1">H-type lectin domain-containing protein</fullName>
    </recommendedName>
</protein>
<dbReference type="Proteomes" id="UP000002195">
    <property type="component" value="Unassembled WGS sequence"/>
</dbReference>
<proteinExistence type="predicted"/>
<dbReference type="GO" id="GO:0007155">
    <property type="term" value="P:cell adhesion"/>
    <property type="evidence" value="ECO:0007669"/>
    <property type="project" value="InterPro"/>
</dbReference>
<dbReference type="PaxDb" id="44689-DDB0186384"/>
<dbReference type="HOGENOM" id="CLU_1868975_0_0_1"/>
<evidence type="ECO:0000313" key="2">
    <source>
        <dbReference type="EMBL" id="EAL64847.1"/>
    </source>
</evidence>
<dbReference type="Pfam" id="PF09458">
    <property type="entry name" value="H_lectin"/>
    <property type="match status" value="1"/>
</dbReference>